<evidence type="ECO:0000259" key="1">
    <source>
        <dbReference type="Pfam" id="PF01850"/>
    </source>
</evidence>
<dbReference type="Gene3D" id="3.40.50.1010">
    <property type="entry name" value="5'-nuclease"/>
    <property type="match status" value="1"/>
</dbReference>
<proteinExistence type="predicted"/>
<dbReference type="AlphaFoldDB" id="A0AAU8FP14"/>
<feature type="domain" description="PIN" evidence="1">
    <location>
        <begin position="3"/>
        <end position="124"/>
    </location>
</feature>
<dbReference type="Pfam" id="PF01850">
    <property type="entry name" value="PIN"/>
    <property type="match status" value="1"/>
</dbReference>
<organism evidence="2">
    <name type="scientific">Dyadobacter sp. 676</name>
    <dbReference type="NCBI Taxonomy" id="3088362"/>
    <lineage>
        <taxon>Bacteria</taxon>
        <taxon>Pseudomonadati</taxon>
        <taxon>Bacteroidota</taxon>
        <taxon>Cytophagia</taxon>
        <taxon>Cytophagales</taxon>
        <taxon>Spirosomataceae</taxon>
        <taxon>Dyadobacter</taxon>
    </lineage>
</organism>
<dbReference type="InterPro" id="IPR029060">
    <property type="entry name" value="PIN-like_dom_sf"/>
</dbReference>
<sequence length="133" mass="15369">MRYLLDTQIAIWSLEDHAGLKPTVRNLLEDANNAIFISPISLLEISIKLKLGKLPQFKVSIEKVTRQILKDGFELLPLELDHTFAYQSIPLYDDHRDPFDRMLLAIAFREQIPIVSSDEKFLRYQSSVSIILN</sequence>
<dbReference type="PANTHER" id="PTHR36173">
    <property type="entry name" value="RIBONUCLEASE VAPC16-RELATED"/>
    <property type="match status" value="1"/>
</dbReference>
<protein>
    <submittedName>
        <fullName evidence="2">Type II toxin-antitoxin system VapC family toxin</fullName>
    </submittedName>
</protein>
<dbReference type="PANTHER" id="PTHR36173:SF2">
    <property type="entry name" value="RIBONUCLEASE VAPC16"/>
    <property type="match status" value="1"/>
</dbReference>
<dbReference type="RefSeq" id="WP_353721655.1">
    <property type="nucleotide sequence ID" value="NZ_CP159289.1"/>
</dbReference>
<accession>A0AAU8FP14</accession>
<dbReference type="InterPro" id="IPR052919">
    <property type="entry name" value="TA_system_RNase"/>
</dbReference>
<reference evidence="2" key="1">
    <citation type="submission" date="2024-06" db="EMBL/GenBank/DDBJ databases">
        <title>Sequencing and assembly of the genome of Dyadobacter sp. strain 676, a symbiont of Cyamopsis tetragonoloba.</title>
        <authorList>
            <person name="Guro P."/>
            <person name="Sazanova A."/>
            <person name="Kuznetsova I."/>
            <person name="Belimov A."/>
            <person name="Safronova V."/>
        </authorList>
    </citation>
    <scope>NUCLEOTIDE SEQUENCE</scope>
    <source>
        <strain evidence="2">676</strain>
    </source>
</reference>
<evidence type="ECO:0000313" key="2">
    <source>
        <dbReference type="EMBL" id="XCH26362.1"/>
    </source>
</evidence>
<dbReference type="InterPro" id="IPR002716">
    <property type="entry name" value="PIN_dom"/>
</dbReference>
<dbReference type="InterPro" id="IPR041705">
    <property type="entry name" value="PIN_Sll0205"/>
</dbReference>
<dbReference type="EMBL" id="CP159289">
    <property type="protein sequence ID" value="XCH26362.1"/>
    <property type="molecule type" value="Genomic_DNA"/>
</dbReference>
<dbReference type="SUPFAM" id="SSF88723">
    <property type="entry name" value="PIN domain-like"/>
    <property type="match status" value="1"/>
</dbReference>
<gene>
    <name evidence="2" type="ORF">ABV298_08150</name>
</gene>
<name>A0AAU8FP14_9BACT</name>
<dbReference type="CDD" id="cd09872">
    <property type="entry name" value="PIN_Sll0205-like"/>
    <property type="match status" value="1"/>
</dbReference>